<dbReference type="AlphaFoldDB" id="A0A9P6W0D3"/>
<reference evidence="2 3" key="1">
    <citation type="submission" date="2020-11" db="EMBL/GenBank/DDBJ databases">
        <title>Kefir isolates.</title>
        <authorList>
            <person name="Marcisauskas S."/>
            <person name="Kim Y."/>
            <person name="Blasche S."/>
        </authorList>
    </citation>
    <scope>NUCLEOTIDE SEQUENCE [LARGE SCALE GENOMIC DNA]</scope>
    <source>
        <strain evidence="2 3">KR</strain>
    </source>
</reference>
<dbReference type="EMBL" id="PUHQ01000046">
    <property type="protein sequence ID" value="KAG0660236.1"/>
    <property type="molecule type" value="Genomic_DNA"/>
</dbReference>
<dbReference type="Proteomes" id="UP000777482">
    <property type="component" value="Unassembled WGS sequence"/>
</dbReference>
<keyword evidence="3" id="KW-1185">Reference proteome</keyword>
<gene>
    <name evidence="2" type="ORF">C6P46_004690</name>
</gene>
<feature type="region of interest" description="Disordered" evidence="1">
    <location>
        <begin position="220"/>
        <end position="244"/>
    </location>
</feature>
<evidence type="ECO:0000313" key="3">
    <source>
        <dbReference type="Proteomes" id="UP000777482"/>
    </source>
</evidence>
<proteinExistence type="predicted"/>
<protein>
    <recommendedName>
        <fullName evidence="4">BTB domain-containing protein</fullName>
    </recommendedName>
</protein>
<evidence type="ECO:0000313" key="2">
    <source>
        <dbReference type="EMBL" id="KAG0660236.1"/>
    </source>
</evidence>
<evidence type="ECO:0008006" key="4">
    <source>
        <dbReference type="Google" id="ProtNLM"/>
    </source>
</evidence>
<accession>A0A9P6W0D3</accession>
<organism evidence="2 3">
    <name type="scientific">Rhodotorula mucilaginosa</name>
    <name type="common">Yeast</name>
    <name type="synonym">Rhodotorula rubra</name>
    <dbReference type="NCBI Taxonomy" id="5537"/>
    <lineage>
        <taxon>Eukaryota</taxon>
        <taxon>Fungi</taxon>
        <taxon>Dikarya</taxon>
        <taxon>Basidiomycota</taxon>
        <taxon>Pucciniomycotina</taxon>
        <taxon>Microbotryomycetes</taxon>
        <taxon>Sporidiobolales</taxon>
        <taxon>Sporidiobolaceae</taxon>
        <taxon>Rhodotorula</taxon>
    </lineage>
</organism>
<sequence>MLTHKTLEFEWAVPETATLVKKARLRQRLSVYSEPCEGWKLSASTREGKTDVGVYLYPVDLKKETQVAYEIKATPETDKDVCLAKDWIKQKTFQPNTTNGWGFTAFLEEAALKRIGTRKLRINCKITWGDLSAAPTADPSQFFNKAEVSDVALVAADVQPPLFVQSFVLQKSPHFKTILDSEFSEASSTVHLPASPKKVASEYRFRGDVDEFAAFGARKLSGDQQPQQDIAASENDDPPSSPAKRCRLASPLVSVKDEEPVSLRELRLVKVPDCSYATLSAYLAYLYSSKPTIKARAKGRILQNITVETAPFELFSQLSRDYPEFQADVVDFVLANLDEVIATPGWKRVLTLLDEGKIPGGGL</sequence>
<dbReference type="InterPro" id="IPR011333">
    <property type="entry name" value="SKP1/BTB/POZ_sf"/>
</dbReference>
<evidence type="ECO:0000256" key="1">
    <source>
        <dbReference type="SAM" id="MobiDB-lite"/>
    </source>
</evidence>
<comment type="caution">
    <text evidence="2">The sequence shown here is derived from an EMBL/GenBank/DDBJ whole genome shotgun (WGS) entry which is preliminary data.</text>
</comment>
<name>A0A9P6W0D3_RHOMI</name>
<dbReference type="Gene3D" id="3.30.710.10">
    <property type="entry name" value="Potassium Channel Kv1.1, Chain A"/>
    <property type="match status" value="1"/>
</dbReference>
<dbReference type="OrthoDB" id="6359816at2759"/>